<dbReference type="Gene3D" id="3.40.640.10">
    <property type="entry name" value="Type I PLP-dependent aspartate aminotransferase-like (Major domain)"/>
    <property type="match status" value="1"/>
</dbReference>
<evidence type="ECO:0000256" key="6">
    <source>
        <dbReference type="RuleBase" id="RU000481"/>
    </source>
</evidence>
<keyword evidence="4 6" id="KW-0808">Transferase</keyword>
<dbReference type="CDD" id="cd00609">
    <property type="entry name" value="AAT_like"/>
    <property type="match status" value="1"/>
</dbReference>
<dbReference type="GO" id="GO:0006520">
    <property type="term" value="P:amino acid metabolic process"/>
    <property type="evidence" value="ECO:0007669"/>
    <property type="project" value="InterPro"/>
</dbReference>
<gene>
    <name evidence="8" type="ordered locus">TEPIRE1_1442</name>
</gene>
<evidence type="ECO:0000256" key="2">
    <source>
        <dbReference type="ARBA" id="ARBA00007441"/>
    </source>
</evidence>
<evidence type="ECO:0000256" key="4">
    <source>
        <dbReference type="ARBA" id="ARBA00022679"/>
    </source>
</evidence>
<keyword evidence="5" id="KW-0663">Pyridoxal phosphate</keyword>
<dbReference type="SUPFAM" id="SSF53383">
    <property type="entry name" value="PLP-dependent transferases"/>
    <property type="match status" value="1"/>
</dbReference>
<dbReference type="InterPro" id="IPR015422">
    <property type="entry name" value="PyrdxlP-dep_Trfase_small"/>
</dbReference>
<dbReference type="PROSITE" id="PS00105">
    <property type="entry name" value="AA_TRANSFER_CLASS_1"/>
    <property type="match status" value="1"/>
</dbReference>
<keyword evidence="3 6" id="KW-0032">Aminotransferase</keyword>
<feature type="domain" description="Aminotransferase class I/classII large" evidence="7">
    <location>
        <begin position="31"/>
        <end position="392"/>
    </location>
</feature>
<keyword evidence="9" id="KW-1185">Reference proteome</keyword>
<proteinExistence type="inferred from homology"/>
<dbReference type="HOGENOM" id="CLU_017584_4_3_9"/>
<dbReference type="EMBL" id="HF563609">
    <property type="protein sequence ID" value="CCP26184.1"/>
    <property type="molecule type" value="Genomic_DNA"/>
</dbReference>
<evidence type="ECO:0000313" key="8">
    <source>
        <dbReference type="EMBL" id="CCP26184.1"/>
    </source>
</evidence>
<dbReference type="Proteomes" id="UP000010802">
    <property type="component" value="Chromosome"/>
</dbReference>
<accession>F4LUV0</accession>
<dbReference type="PATRIC" id="fig|1209989.3.peg.1626"/>
<comment type="similarity">
    <text evidence="2 6">Belongs to the class-I pyridoxal-phosphate-dependent aminotransferase family.</text>
</comment>
<dbReference type="PRINTS" id="PR00753">
    <property type="entry name" value="ACCSYNTHASE"/>
</dbReference>
<evidence type="ECO:0000256" key="3">
    <source>
        <dbReference type="ARBA" id="ARBA00022576"/>
    </source>
</evidence>
<dbReference type="GO" id="GO:0030170">
    <property type="term" value="F:pyridoxal phosphate binding"/>
    <property type="evidence" value="ECO:0007669"/>
    <property type="project" value="InterPro"/>
</dbReference>
<dbReference type="GO" id="GO:0008483">
    <property type="term" value="F:transaminase activity"/>
    <property type="evidence" value="ECO:0007669"/>
    <property type="project" value="UniProtKB-KW"/>
</dbReference>
<dbReference type="STRING" id="1209989.TepRe1_1330"/>
<dbReference type="Gene3D" id="3.90.1150.10">
    <property type="entry name" value="Aspartate Aminotransferase, domain 1"/>
    <property type="match status" value="1"/>
</dbReference>
<dbReference type="InterPro" id="IPR004839">
    <property type="entry name" value="Aminotransferase_I/II_large"/>
</dbReference>
<dbReference type="PANTHER" id="PTHR46383">
    <property type="entry name" value="ASPARTATE AMINOTRANSFERASE"/>
    <property type="match status" value="1"/>
</dbReference>
<dbReference type="InterPro" id="IPR015421">
    <property type="entry name" value="PyrdxlP-dep_Trfase_major"/>
</dbReference>
<dbReference type="EC" id="2.6.1.-" evidence="6"/>
<protein>
    <recommendedName>
        <fullName evidence="6">Aminotransferase</fullName>
        <ecNumber evidence="6">2.6.1.-</ecNumber>
    </recommendedName>
</protein>
<accession>L0S153</accession>
<dbReference type="FunFam" id="3.40.640.10:FF:000033">
    <property type="entry name" value="Aspartate aminotransferase"/>
    <property type="match status" value="1"/>
</dbReference>
<dbReference type="PANTHER" id="PTHR46383:SF1">
    <property type="entry name" value="ASPARTATE AMINOTRANSFERASE"/>
    <property type="match status" value="1"/>
</dbReference>
<organism evidence="8 9">
    <name type="scientific">Tepidanaerobacter acetatoxydans (strain DSM 21804 / JCM 16047 / Re1)</name>
    <dbReference type="NCBI Taxonomy" id="1209989"/>
    <lineage>
        <taxon>Bacteria</taxon>
        <taxon>Bacillati</taxon>
        <taxon>Bacillota</taxon>
        <taxon>Clostridia</taxon>
        <taxon>Thermosediminibacterales</taxon>
        <taxon>Tepidanaerobacteraceae</taxon>
        <taxon>Tepidanaerobacter</taxon>
    </lineage>
</organism>
<evidence type="ECO:0000256" key="5">
    <source>
        <dbReference type="ARBA" id="ARBA00022898"/>
    </source>
</evidence>
<dbReference type="RefSeq" id="WP_013778399.1">
    <property type="nucleotide sequence ID" value="NC_015519.1"/>
</dbReference>
<name>F4LUV0_TEPAE</name>
<dbReference type="KEGG" id="tae:TepiRe1_1442"/>
<dbReference type="InterPro" id="IPR004838">
    <property type="entry name" value="NHTrfase_class1_PyrdxlP-BS"/>
</dbReference>
<reference evidence="9" key="1">
    <citation type="journal article" date="2013" name="Genome Announc.">
        <title>First genome sequence of a syntrophic acetate-oxidizing bacterium, Tepidanaerobacter acetatoxydans strain Re1.</title>
        <authorList>
            <person name="Manzoor S."/>
            <person name="Bongcam-Rudloff E."/>
            <person name="Schnurer A."/>
            <person name="Muller B."/>
        </authorList>
    </citation>
    <scope>NUCLEOTIDE SEQUENCE [LARGE SCALE GENOMIC DNA]</scope>
    <source>
        <strain evidence="9">Re1</strain>
    </source>
</reference>
<comment type="cofactor">
    <cofactor evidence="1 6">
        <name>pyridoxal 5'-phosphate</name>
        <dbReference type="ChEBI" id="CHEBI:597326"/>
    </cofactor>
</comment>
<dbReference type="AlphaFoldDB" id="F4LUV0"/>
<dbReference type="InterPro" id="IPR015424">
    <property type="entry name" value="PyrdxlP-dep_Trfase"/>
</dbReference>
<dbReference type="InterPro" id="IPR050596">
    <property type="entry name" value="AspAT/PAT-like"/>
</dbReference>
<dbReference type="OrthoDB" id="9803354at2"/>
<dbReference type="eggNOG" id="COG0436">
    <property type="taxonomic scope" value="Bacteria"/>
</dbReference>
<evidence type="ECO:0000256" key="1">
    <source>
        <dbReference type="ARBA" id="ARBA00001933"/>
    </source>
</evidence>
<evidence type="ECO:0000259" key="7">
    <source>
        <dbReference type="Pfam" id="PF00155"/>
    </source>
</evidence>
<dbReference type="Pfam" id="PF00155">
    <property type="entry name" value="Aminotran_1_2"/>
    <property type="match status" value="1"/>
</dbReference>
<dbReference type="KEGG" id="tep:TepRe1_1330"/>
<evidence type="ECO:0000313" key="9">
    <source>
        <dbReference type="Proteomes" id="UP000010802"/>
    </source>
</evidence>
<sequence>MFISEKARNISPSPTLAVDAKAKRMKKEGHNIIGFGAGEPDFDTPEYIKLAAISAINQGFTKYTPVGGIEELKIAVSNYFEEEIGVKYASNQIIISNGAKQCLYNALYCLINEGDKVLIPSPYWVSYPEMVKLCGGISVFVPTTENNNFMLKAETLEKYIDEKTKVIIINSPNNPCGSVYPKQDLEQIAELAVKNNLFVISDEIYDKLIYDGLKHVSIATTYENILERTLLINGMSKSFAMTGWRIGFAAGPKQLIEAMENFQSHSTSNPNSIAQKASIEALTNLAKKQDTISKMVEEFSKRRTYMAKRINEMKNLSCNLPKGAFYVFMNISETFNKQYDGRIIKNSTDFAEVLLEKHNVAVVPGIAFGADDYIRLSYATSMENIKRGLDRIEEFVNALK</sequence>